<organism evidence="1 2">
    <name type="scientific">Catharanthus roseus</name>
    <name type="common">Madagascar periwinkle</name>
    <name type="synonym">Vinca rosea</name>
    <dbReference type="NCBI Taxonomy" id="4058"/>
    <lineage>
        <taxon>Eukaryota</taxon>
        <taxon>Viridiplantae</taxon>
        <taxon>Streptophyta</taxon>
        <taxon>Embryophyta</taxon>
        <taxon>Tracheophyta</taxon>
        <taxon>Spermatophyta</taxon>
        <taxon>Magnoliopsida</taxon>
        <taxon>eudicotyledons</taxon>
        <taxon>Gunneridae</taxon>
        <taxon>Pentapetalae</taxon>
        <taxon>asterids</taxon>
        <taxon>lamiids</taxon>
        <taxon>Gentianales</taxon>
        <taxon>Apocynaceae</taxon>
        <taxon>Rauvolfioideae</taxon>
        <taxon>Vinceae</taxon>
        <taxon>Catharanthinae</taxon>
        <taxon>Catharanthus</taxon>
    </lineage>
</organism>
<protein>
    <submittedName>
        <fullName evidence="1">Uncharacterized protein</fullName>
    </submittedName>
</protein>
<evidence type="ECO:0000313" key="1">
    <source>
        <dbReference type="EMBL" id="KAI5668460.1"/>
    </source>
</evidence>
<sequence>MISHRSRDKHYNSKFTNEIGKNREAAGRRSTATAVSTLASRRSSRGVPSTSGSRSRRSPRREQELSTVTTARRSSRAEQRSGLRLFDRRQSPRREEEARAVATAEKRRGREREDSSRERESRSRQQREPNELGEFGFCVRDEEQPRSVLPVKNDGESLRLTSGLKKNSSQSLSKQALSSLTQPHARRACFRLLTGRYFRLFTGFGLIMGLCRFGGVLHLHGNIPICGNVNRAIRIGFSL</sequence>
<accession>A0ACC0B743</accession>
<comment type="caution">
    <text evidence="1">The sequence shown here is derived from an EMBL/GenBank/DDBJ whole genome shotgun (WGS) entry which is preliminary data.</text>
</comment>
<reference evidence="2" key="1">
    <citation type="journal article" date="2023" name="Nat. Plants">
        <title>Single-cell RNA sequencing provides a high-resolution roadmap for understanding the multicellular compartmentation of specialized metabolism.</title>
        <authorList>
            <person name="Sun S."/>
            <person name="Shen X."/>
            <person name="Li Y."/>
            <person name="Li Y."/>
            <person name="Wang S."/>
            <person name="Li R."/>
            <person name="Zhang H."/>
            <person name="Shen G."/>
            <person name="Guo B."/>
            <person name="Wei J."/>
            <person name="Xu J."/>
            <person name="St-Pierre B."/>
            <person name="Chen S."/>
            <person name="Sun C."/>
        </authorList>
    </citation>
    <scope>NUCLEOTIDE SEQUENCE [LARGE SCALE GENOMIC DNA]</scope>
</reference>
<name>A0ACC0B743_CATRO</name>
<keyword evidence="2" id="KW-1185">Reference proteome</keyword>
<dbReference type="Proteomes" id="UP001060085">
    <property type="component" value="Linkage Group LG04"/>
</dbReference>
<gene>
    <name evidence="1" type="ORF">M9H77_18313</name>
</gene>
<dbReference type="EMBL" id="CM044704">
    <property type="protein sequence ID" value="KAI5668460.1"/>
    <property type="molecule type" value="Genomic_DNA"/>
</dbReference>
<evidence type="ECO:0000313" key="2">
    <source>
        <dbReference type="Proteomes" id="UP001060085"/>
    </source>
</evidence>
<proteinExistence type="predicted"/>